<name>A0AAD9VQ85_9HYME</name>
<dbReference type="PANTHER" id="PTHR47595">
    <property type="entry name" value="HEAT SHOCK 70 KDA PROTEIN 14"/>
    <property type="match status" value="1"/>
</dbReference>
<reference evidence="3" key="2">
    <citation type="journal article" date="2023" name="Commun. Biol.">
        <title>Intrasexual cuticular hydrocarbon dimorphism in a wasp sheds light on hydrocarbon biosynthesis genes in Hymenoptera.</title>
        <authorList>
            <person name="Moris V.C."/>
            <person name="Podsiadlowski L."/>
            <person name="Martin S."/>
            <person name="Oeyen J.P."/>
            <person name="Donath A."/>
            <person name="Petersen M."/>
            <person name="Wilbrandt J."/>
            <person name="Misof B."/>
            <person name="Liedtke D."/>
            <person name="Thamm M."/>
            <person name="Scheiner R."/>
            <person name="Schmitt T."/>
            <person name="Niehuis O."/>
        </authorList>
    </citation>
    <scope>NUCLEOTIDE SEQUENCE</scope>
    <source>
        <strain evidence="3">GBR_01_08_01A</strain>
    </source>
</reference>
<feature type="compositionally biased region" description="Low complexity" evidence="1">
    <location>
        <begin position="941"/>
        <end position="950"/>
    </location>
</feature>
<dbReference type="PANTHER" id="PTHR47595:SF1">
    <property type="entry name" value="MYB_SANT-LIKE DNA-BINDING DOMAIN-CONTAINING PROTEIN"/>
    <property type="match status" value="1"/>
</dbReference>
<feature type="region of interest" description="Disordered" evidence="1">
    <location>
        <begin position="910"/>
        <end position="956"/>
    </location>
</feature>
<sequence length="969" mass="110081">MNPSRMTDTENIPKYKWTPESTSLLVSIWSDKQVQKQLEYATKPQLIWESMARYMRKKGYNVSAKHCRSRMKQVLVCYREAKKAGTRADVEQYYDLIDKVLISKRQEHNMDNGIDTVDASTNMKSPSKDIKTTKNIQMRQKFQEPVQSFLRTEALSPTWTISPGEYEYPDSPESNETIVARPYGVLSPTRDAAVNTCTEERSANVRRVPAPIEEPIREEYRQNVFSSYPYGDVPYQNSVQNVQNQIIQENMQQNQNFLQNHMWHQMQQQNILPNGLGFQNNINQERLSHLVNDVTPTAAFPFVNPNILRQHNQLHQIPMANNRAMPQEPQKINYGQNLVANTYRRYQETVPRPTMVDTKQCGSSSPDYSPDVTSNLNVAFCQSGNETKLHNLNETFNCSLQTNNSIRANPEVSVVTNNATCNDDSLLLDCLMDSPTPSENDNKSKDTAVNTVNVPNVPLRKKKAQKLEQLVLSAINSQNEVVNKILAAQNDMVSKFLDIDRDRQSRLENRLDHLLNVVHTTVINKNADAEQENKPSFEEPDIVSLDPPPKPGVVPPKLDLVPPKPCRVPCTMANSNIELVNKNPILTRPGVVSPITSPSKRPEAEKQIEEKIENARLQQKMGQNLNARRQLFTQREPTTEMILTAVFLEAERRMSDPYANRFNSVSSNKTHSKKLTGDNLLAGQGESYEYLRQLNQLNDPSCYVPCDTSTPAKITVHAKNSEETYKAVPKQTIQQLAQLVMNSARWRNIPSQNEQFIEQERQQNVHKNEYNTTFSAPKTNAPLASEINEEKQDVPRRFTSDLNEIRSTESLNERPNVYKSSLHTEPGLQKPVFPMGFTTTMLDKEIPRDKPKELIRDTKSIGFVDNMVDRKQQNATNEVPPLITSHGNVVNGYNQNMMERYIHEIVPKHQVGNKNKETDSDDDEFLDTTGSMPPVLKRRGSLTSTGTTSTEAAHSMKTNKLGSANCIIS</sequence>
<dbReference type="InterPro" id="IPR044822">
    <property type="entry name" value="Myb_DNA-bind_4"/>
</dbReference>
<organism evidence="3 4">
    <name type="scientific">Odynerus spinipes</name>
    <dbReference type="NCBI Taxonomy" id="1348599"/>
    <lineage>
        <taxon>Eukaryota</taxon>
        <taxon>Metazoa</taxon>
        <taxon>Ecdysozoa</taxon>
        <taxon>Arthropoda</taxon>
        <taxon>Hexapoda</taxon>
        <taxon>Insecta</taxon>
        <taxon>Pterygota</taxon>
        <taxon>Neoptera</taxon>
        <taxon>Endopterygota</taxon>
        <taxon>Hymenoptera</taxon>
        <taxon>Apocrita</taxon>
        <taxon>Aculeata</taxon>
        <taxon>Vespoidea</taxon>
        <taxon>Vespidae</taxon>
        <taxon>Eumeninae</taxon>
        <taxon>Odynerus</taxon>
    </lineage>
</organism>
<evidence type="ECO:0000259" key="2">
    <source>
        <dbReference type="Pfam" id="PF13837"/>
    </source>
</evidence>
<dbReference type="EMBL" id="JAIFRP010000034">
    <property type="protein sequence ID" value="KAK2582065.1"/>
    <property type="molecule type" value="Genomic_DNA"/>
</dbReference>
<feature type="region of interest" description="Disordered" evidence="1">
    <location>
        <begin position="526"/>
        <end position="548"/>
    </location>
</feature>
<keyword evidence="4" id="KW-1185">Reference proteome</keyword>
<dbReference type="Pfam" id="PF13837">
    <property type="entry name" value="Myb_DNA-bind_4"/>
    <property type="match status" value="1"/>
</dbReference>
<dbReference type="AlphaFoldDB" id="A0AAD9VQ85"/>
<comment type="caution">
    <text evidence="3">The sequence shown here is derived from an EMBL/GenBank/DDBJ whole genome shotgun (WGS) entry which is preliminary data.</text>
</comment>
<evidence type="ECO:0000313" key="3">
    <source>
        <dbReference type="EMBL" id="KAK2582065.1"/>
    </source>
</evidence>
<proteinExistence type="predicted"/>
<dbReference type="Gene3D" id="1.10.10.60">
    <property type="entry name" value="Homeodomain-like"/>
    <property type="match status" value="1"/>
</dbReference>
<gene>
    <name evidence="3" type="ORF">KPH14_002770</name>
</gene>
<evidence type="ECO:0000256" key="1">
    <source>
        <dbReference type="SAM" id="MobiDB-lite"/>
    </source>
</evidence>
<accession>A0AAD9VQ85</accession>
<dbReference type="Proteomes" id="UP001258017">
    <property type="component" value="Unassembled WGS sequence"/>
</dbReference>
<evidence type="ECO:0000313" key="4">
    <source>
        <dbReference type="Proteomes" id="UP001258017"/>
    </source>
</evidence>
<feature type="domain" description="Myb/SANT-like DNA-binding" evidence="2">
    <location>
        <begin position="15"/>
        <end position="99"/>
    </location>
</feature>
<feature type="compositionally biased region" description="Basic and acidic residues" evidence="1">
    <location>
        <begin position="527"/>
        <end position="537"/>
    </location>
</feature>
<reference evidence="3" key="1">
    <citation type="submission" date="2021-08" db="EMBL/GenBank/DDBJ databases">
        <authorList>
            <person name="Misof B."/>
            <person name="Oliver O."/>
            <person name="Podsiadlowski L."/>
            <person name="Donath A."/>
            <person name="Peters R."/>
            <person name="Mayer C."/>
            <person name="Rust J."/>
            <person name="Gunkel S."/>
            <person name="Lesny P."/>
            <person name="Martin S."/>
            <person name="Oeyen J.P."/>
            <person name="Petersen M."/>
            <person name="Panagiotis P."/>
            <person name="Wilbrandt J."/>
            <person name="Tanja T."/>
        </authorList>
    </citation>
    <scope>NUCLEOTIDE SEQUENCE</scope>
    <source>
        <strain evidence="3">GBR_01_08_01A</strain>
        <tissue evidence="3">Thorax + abdomen</tissue>
    </source>
</reference>
<protein>
    <recommendedName>
        <fullName evidence="2">Myb/SANT-like DNA-binding domain-containing protein</fullName>
    </recommendedName>
</protein>